<dbReference type="EMBL" id="KN838634">
    <property type="protein sequence ID" value="KIK00026.1"/>
    <property type="molecule type" value="Genomic_DNA"/>
</dbReference>
<keyword evidence="2" id="KW-1185">Reference proteome</keyword>
<protein>
    <submittedName>
        <fullName evidence="1">Uncharacterized protein</fullName>
    </submittedName>
</protein>
<organism evidence="1 2">
    <name type="scientific">Laccaria amethystina LaAM-08-1</name>
    <dbReference type="NCBI Taxonomy" id="1095629"/>
    <lineage>
        <taxon>Eukaryota</taxon>
        <taxon>Fungi</taxon>
        <taxon>Dikarya</taxon>
        <taxon>Basidiomycota</taxon>
        <taxon>Agaricomycotina</taxon>
        <taxon>Agaricomycetes</taxon>
        <taxon>Agaricomycetidae</taxon>
        <taxon>Agaricales</taxon>
        <taxon>Agaricineae</taxon>
        <taxon>Hydnangiaceae</taxon>
        <taxon>Laccaria</taxon>
    </lineage>
</organism>
<dbReference type="HOGENOM" id="CLU_2961180_0_0_1"/>
<evidence type="ECO:0000313" key="2">
    <source>
        <dbReference type="Proteomes" id="UP000054477"/>
    </source>
</evidence>
<reference evidence="1 2" key="1">
    <citation type="submission" date="2014-04" db="EMBL/GenBank/DDBJ databases">
        <authorList>
            <consortium name="DOE Joint Genome Institute"/>
            <person name="Kuo A."/>
            <person name="Kohler A."/>
            <person name="Nagy L.G."/>
            <person name="Floudas D."/>
            <person name="Copeland A."/>
            <person name="Barry K.W."/>
            <person name="Cichocki N."/>
            <person name="Veneault-Fourrey C."/>
            <person name="LaButti K."/>
            <person name="Lindquist E.A."/>
            <person name="Lipzen A."/>
            <person name="Lundell T."/>
            <person name="Morin E."/>
            <person name="Murat C."/>
            <person name="Sun H."/>
            <person name="Tunlid A."/>
            <person name="Henrissat B."/>
            <person name="Grigoriev I.V."/>
            <person name="Hibbett D.S."/>
            <person name="Martin F."/>
            <person name="Nordberg H.P."/>
            <person name="Cantor M.N."/>
            <person name="Hua S.X."/>
        </authorList>
    </citation>
    <scope>NUCLEOTIDE SEQUENCE [LARGE SCALE GENOMIC DNA]</scope>
    <source>
        <strain evidence="1 2">LaAM-08-1</strain>
    </source>
</reference>
<proteinExistence type="predicted"/>
<accession>A0A0C9X4U8</accession>
<dbReference type="Proteomes" id="UP000054477">
    <property type="component" value="Unassembled WGS sequence"/>
</dbReference>
<reference evidence="2" key="2">
    <citation type="submission" date="2015-01" db="EMBL/GenBank/DDBJ databases">
        <title>Evolutionary Origins and Diversification of the Mycorrhizal Mutualists.</title>
        <authorList>
            <consortium name="DOE Joint Genome Institute"/>
            <consortium name="Mycorrhizal Genomics Consortium"/>
            <person name="Kohler A."/>
            <person name="Kuo A."/>
            <person name="Nagy L.G."/>
            <person name="Floudas D."/>
            <person name="Copeland A."/>
            <person name="Barry K.W."/>
            <person name="Cichocki N."/>
            <person name="Veneault-Fourrey C."/>
            <person name="LaButti K."/>
            <person name="Lindquist E.A."/>
            <person name="Lipzen A."/>
            <person name="Lundell T."/>
            <person name="Morin E."/>
            <person name="Murat C."/>
            <person name="Riley R."/>
            <person name="Ohm R."/>
            <person name="Sun H."/>
            <person name="Tunlid A."/>
            <person name="Henrissat B."/>
            <person name="Grigoriev I.V."/>
            <person name="Hibbett D.S."/>
            <person name="Martin F."/>
        </authorList>
    </citation>
    <scope>NUCLEOTIDE SEQUENCE [LARGE SCALE GENOMIC DNA]</scope>
    <source>
        <strain evidence="2">LaAM-08-1</strain>
    </source>
</reference>
<gene>
    <name evidence="1" type="ORF">K443DRAFT_679504</name>
</gene>
<evidence type="ECO:0000313" key="1">
    <source>
        <dbReference type="EMBL" id="KIK00026.1"/>
    </source>
</evidence>
<dbReference type="AlphaFoldDB" id="A0A0C9X4U8"/>
<sequence>MGRDSLTEGFKNVCFNYWAHDQKYGDFPFGQMALDHKIIATPTDLLCDHQDLRRALYNR</sequence>
<name>A0A0C9X4U8_9AGAR</name>